<feature type="domain" description="BHLH" evidence="9">
    <location>
        <begin position="4"/>
        <end position="57"/>
    </location>
</feature>
<evidence type="ECO:0000259" key="9">
    <source>
        <dbReference type="PROSITE" id="PS50888"/>
    </source>
</evidence>
<dbReference type="CDD" id="cd00130">
    <property type="entry name" value="PAS"/>
    <property type="match status" value="2"/>
</dbReference>
<reference evidence="10" key="2">
    <citation type="submission" date="2025-09" db="UniProtKB">
        <authorList>
            <consortium name="Ensembl"/>
        </authorList>
    </citation>
    <scope>IDENTIFICATION</scope>
</reference>
<dbReference type="SUPFAM" id="SSF55785">
    <property type="entry name" value="PYP-like sensor domain (PAS domain)"/>
    <property type="match status" value="2"/>
</dbReference>
<sequence length="831" mass="89767">VDQAPLEKSRDAARSRRGKENFEFYELAKLLPLPGAITSQLDKASIVRLSISYLRMRDFANLGEPPWHRNNEGPPPNTSVKALGQRPRCASAVAYAAFDRHLGSQILQSMDGFIFVLNHEGRFLYISETVSIYLGLSQVELTGSSSFDYVHPTDHAELADQLGLRLPPGRGLADPRASAAATSPSGPASRAGQVRSSSGITVLDDDCILERSFFIRMKSTLTKRGIHVKTSGYKVVHVAGRLRRRAVSSTGTSPQGLVGQCLGMVVVAHALPPPTLSEVRVDCHMFVTKLSLDLRITYCESRISDYMDLLPNEVVGSSCYHFIHMEDVEGIRQSHVNLLDKGQCITKYYRWLQKSGGFIWVQSGATVTLNSKNTEEKTIIWVNYVLRSVVSLCALNLYLDLIFLSLLPGKNMVQAQRELNVVNSGAVVSEPGTRQNTLHSPSSSSDDEEEDEQEEDDEEEVSDAQSDSDDLYEGPKVRPQPRQTVLSRGVRVDRPATTPSKQTEKSLDGDWLSSGSADESHTIVRPKRTSRPRRPSKRARHDGILPSCRRWEVDIGRASKIEGPTSAAPALISSTHGIERLPKFRLEVSSRAASVTDAEDSGGGSWDYPLNREILRSEGGFNLAEALEPPPLPIAPSLHTDIPESVLASPEPDKADKDIRALEPEASPSPSPGESGVTSLLYTAGELEMLQRLQQQASLVLPLAAQPRVYTAGAIRYAPGADMAFAAPPFNLLELNSAALRLDPKASAEALYQHMQRMAAPGGGGGTRGGAAAAVSATGLTLGSEALPSAAAAAAAATGVITTAEGIFPGLTFPVYSISIQPAAQAERKDE</sequence>
<dbReference type="FunFam" id="3.30.450.20:FF:000021">
    <property type="entry name" value="Neuronal PAS domain-containing protein 3"/>
    <property type="match status" value="1"/>
</dbReference>
<organism evidence="10 11">
    <name type="scientific">Eptatretus burgeri</name>
    <name type="common">Inshore hagfish</name>
    <dbReference type="NCBI Taxonomy" id="7764"/>
    <lineage>
        <taxon>Eukaryota</taxon>
        <taxon>Metazoa</taxon>
        <taxon>Chordata</taxon>
        <taxon>Craniata</taxon>
        <taxon>Vertebrata</taxon>
        <taxon>Cyclostomata</taxon>
        <taxon>Myxini</taxon>
        <taxon>Myxiniformes</taxon>
        <taxon>Myxinidae</taxon>
        <taxon>Eptatretinae</taxon>
        <taxon>Eptatretus</taxon>
    </lineage>
</organism>
<reference evidence="10" key="1">
    <citation type="submission" date="2025-08" db="UniProtKB">
        <authorList>
            <consortium name="Ensembl"/>
        </authorList>
    </citation>
    <scope>IDENTIFICATION</scope>
</reference>
<evidence type="ECO:0000256" key="6">
    <source>
        <dbReference type="ARBA" id="ARBA00023242"/>
    </source>
</evidence>
<dbReference type="SMART" id="SM00091">
    <property type="entry name" value="PAS"/>
    <property type="match status" value="2"/>
</dbReference>
<dbReference type="NCBIfam" id="TIGR00229">
    <property type="entry name" value="sensory_box"/>
    <property type="match status" value="1"/>
</dbReference>
<dbReference type="Ensembl" id="ENSEBUT00000022922.1">
    <property type="protein sequence ID" value="ENSEBUP00000022346.1"/>
    <property type="gene ID" value="ENSEBUG00000013757.1"/>
</dbReference>
<feature type="region of interest" description="Disordered" evidence="7">
    <location>
        <begin position="427"/>
        <end position="542"/>
    </location>
</feature>
<feature type="domain" description="PAS" evidence="8">
    <location>
        <begin position="285"/>
        <end position="342"/>
    </location>
</feature>
<dbReference type="GO" id="GO:0005634">
    <property type="term" value="C:nucleus"/>
    <property type="evidence" value="ECO:0007669"/>
    <property type="project" value="UniProtKB-SubCell"/>
</dbReference>
<feature type="region of interest" description="Disordered" evidence="7">
    <location>
        <begin position="170"/>
        <end position="194"/>
    </location>
</feature>
<dbReference type="InterPro" id="IPR013655">
    <property type="entry name" value="PAS_fold_3"/>
</dbReference>
<dbReference type="InterPro" id="IPR036638">
    <property type="entry name" value="HLH_DNA-bd_sf"/>
</dbReference>
<feature type="compositionally biased region" description="Acidic residues" evidence="7">
    <location>
        <begin position="445"/>
        <end position="472"/>
    </location>
</feature>
<dbReference type="GO" id="GO:0000977">
    <property type="term" value="F:RNA polymerase II transcription regulatory region sequence-specific DNA binding"/>
    <property type="evidence" value="ECO:0007669"/>
    <property type="project" value="TreeGrafter"/>
</dbReference>
<evidence type="ECO:0000259" key="8">
    <source>
        <dbReference type="PROSITE" id="PS50112"/>
    </source>
</evidence>
<name>A0A8C4QY39_EPTBU</name>
<keyword evidence="11" id="KW-1185">Reference proteome</keyword>
<dbReference type="Pfam" id="PF23171">
    <property type="entry name" value="bHLH_HIF1A"/>
    <property type="match status" value="1"/>
</dbReference>
<feature type="compositionally biased region" description="Basic residues" evidence="7">
    <location>
        <begin position="524"/>
        <end position="540"/>
    </location>
</feature>
<feature type="compositionally biased region" description="Low complexity" evidence="7">
    <location>
        <begin position="170"/>
        <end position="192"/>
    </location>
</feature>
<keyword evidence="2" id="KW-0677">Repeat</keyword>
<dbReference type="GO" id="GO:0000981">
    <property type="term" value="F:DNA-binding transcription factor activity, RNA polymerase II-specific"/>
    <property type="evidence" value="ECO:0007669"/>
    <property type="project" value="TreeGrafter"/>
</dbReference>
<evidence type="ECO:0000256" key="5">
    <source>
        <dbReference type="ARBA" id="ARBA00023163"/>
    </source>
</evidence>
<dbReference type="SUPFAM" id="SSF47459">
    <property type="entry name" value="HLH, helix-loop-helix DNA-binding domain"/>
    <property type="match status" value="1"/>
</dbReference>
<evidence type="ECO:0000256" key="4">
    <source>
        <dbReference type="ARBA" id="ARBA00023125"/>
    </source>
</evidence>
<evidence type="ECO:0000256" key="7">
    <source>
        <dbReference type="SAM" id="MobiDB-lite"/>
    </source>
</evidence>
<dbReference type="GO" id="GO:0046983">
    <property type="term" value="F:protein dimerization activity"/>
    <property type="evidence" value="ECO:0007669"/>
    <property type="project" value="InterPro"/>
</dbReference>
<dbReference type="Pfam" id="PF08447">
    <property type="entry name" value="PAS_3"/>
    <property type="match status" value="1"/>
</dbReference>
<comment type="subcellular location">
    <subcellularLocation>
        <location evidence="1">Nucleus</location>
    </subcellularLocation>
</comment>
<dbReference type="Gene3D" id="3.30.450.20">
    <property type="entry name" value="PAS domain"/>
    <property type="match status" value="2"/>
</dbReference>
<dbReference type="CDD" id="cd19732">
    <property type="entry name" value="bHLH-PAS_NPAS3_PASD6"/>
    <property type="match status" value="1"/>
</dbReference>
<keyword evidence="4" id="KW-0238">DNA-binding</keyword>
<dbReference type="Gene3D" id="4.10.280.10">
    <property type="entry name" value="Helix-loop-helix DNA-binding domain"/>
    <property type="match status" value="1"/>
</dbReference>
<feature type="compositionally biased region" description="Polar residues" evidence="7">
    <location>
        <begin position="432"/>
        <end position="441"/>
    </location>
</feature>
<evidence type="ECO:0000313" key="10">
    <source>
        <dbReference type="Ensembl" id="ENSEBUP00000022346.1"/>
    </source>
</evidence>
<keyword evidence="6" id="KW-0539">Nucleus</keyword>
<accession>A0A8C4QY39</accession>
<proteinExistence type="predicted"/>
<evidence type="ECO:0000256" key="2">
    <source>
        <dbReference type="ARBA" id="ARBA00022737"/>
    </source>
</evidence>
<dbReference type="PANTHER" id="PTHR23043">
    <property type="entry name" value="HYPOXIA-INDUCIBLE FACTOR 1 ALPHA"/>
    <property type="match status" value="1"/>
</dbReference>
<evidence type="ECO:0000256" key="1">
    <source>
        <dbReference type="ARBA" id="ARBA00004123"/>
    </source>
</evidence>
<dbReference type="PROSITE" id="PS50112">
    <property type="entry name" value="PAS"/>
    <property type="match status" value="2"/>
</dbReference>
<dbReference type="InterPro" id="IPR011598">
    <property type="entry name" value="bHLH_dom"/>
</dbReference>
<evidence type="ECO:0000256" key="3">
    <source>
        <dbReference type="ARBA" id="ARBA00023015"/>
    </source>
</evidence>
<dbReference type="Proteomes" id="UP000694388">
    <property type="component" value="Unplaced"/>
</dbReference>
<dbReference type="AlphaFoldDB" id="A0A8C4QY39"/>
<evidence type="ECO:0000313" key="11">
    <source>
        <dbReference type="Proteomes" id="UP000694388"/>
    </source>
</evidence>
<feature type="domain" description="PAS" evidence="8">
    <location>
        <begin position="99"/>
        <end position="169"/>
    </location>
</feature>
<dbReference type="InterPro" id="IPR035965">
    <property type="entry name" value="PAS-like_dom_sf"/>
</dbReference>
<protein>
    <recommendedName>
        <fullName evidence="12">Neuronal PAS domain protein 3</fullName>
    </recommendedName>
</protein>
<dbReference type="InterPro" id="IPR013767">
    <property type="entry name" value="PAS_fold"/>
</dbReference>
<keyword evidence="5" id="KW-0804">Transcription</keyword>
<dbReference type="PROSITE" id="PS50888">
    <property type="entry name" value="BHLH"/>
    <property type="match status" value="1"/>
</dbReference>
<keyword evidence="3" id="KW-0805">Transcription regulation</keyword>
<dbReference type="FunFam" id="4.10.280.10:FF:000007">
    <property type="entry name" value="single-minded homolog 1 isoform X1"/>
    <property type="match status" value="1"/>
</dbReference>
<dbReference type="SMART" id="SM00353">
    <property type="entry name" value="HLH"/>
    <property type="match status" value="1"/>
</dbReference>
<dbReference type="PANTHER" id="PTHR23043:SF26">
    <property type="entry name" value="PROTEIN TRACHEALESS"/>
    <property type="match status" value="1"/>
</dbReference>
<evidence type="ECO:0008006" key="12">
    <source>
        <dbReference type="Google" id="ProtNLM"/>
    </source>
</evidence>
<dbReference type="Pfam" id="PF00989">
    <property type="entry name" value="PAS"/>
    <property type="match status" value="1"/>
</dbReference>
<dbReference type="InterPro" id="IPR000014">
    <property type="entry name" value="PAS"/>
</dbReference>
<dbReference type="GeneTree" id="ENSGT00940000158051"/>
<dbReference type="FunFam" id="3.30.450.20:FF:000025">
    <property type="entry name" value="Neuronal PAS domain protein 3 isoform 1"/>
    <property type="match status" value="1"/>
</dbReference>